<protein>
    <submittedName>
        <fullName evidence="1">Uncharacterized protein</fullName>
    </submittedName>
</protein>
<reference evidence="1 2" key="1">
    <citation type="submission" date="2019-02" db="EMBL/GenBank/DDBJ databases">
        <title>Deep-cultivation of Planctomycetes and their phenomic and genomic characterization uncovers novel biology.</title>
        <authorList>
            <person name="Wiegand S."/>
            <person name="Jogler M."/>
            <person name="Boedeker C."/>
            <person name="Pinto D."/>
            <person name="Vollmers J."/>
            <person name="Rivas-Marin E."/>
            <person name="Kohn T."/>
            <person name="Peeters S.H."/>
            <person name="Heuer A."/>
            <person name="Rast P."/>
            <person name="Oberbeckmann S."/>
            <person name="Bunk B."/>
            <person name="Jeske O."/>
            <person name="Meyerdierks A."/>
            <person name="Storesund J.E."/>
            <person name="Kallscheuer N."/>
            <person name="Luecker S."/>
            <person name="Lage O.M."/>
            <person name="Pohl T."/>
            <person name="Merkel B.J."/>
            <person name="Hornburger P."/>
            <person name="Mueller R.-W."/>
            <person name="Bruemmer F."/>
            <person name="Labrenz M."/>
            <person name="Spormann A.M."/>
            <person name="Op den Camp H."/>
            <person name="Overmann J."/>
            <person name="Amann R."/>
            <person name="Jetten M.S.M."/>
            <person name="Mascher T."/>
            <person name="Medema M.H."/>
            <person name="Devos D.P."/>
            <person name="Kaster A.-K."/>
            <person name="Ovreas L."/>
            <person name="Rohde M."/>
            <person name="Galperin M.Y."/>
            <person name="Jogler C."/>
        </authorList>
    </citation>
    <scope>NUCLEOTIDE SEQUENCE [LARGE SCALE GENOMIC DNA]</scope>
    <source>
        <strain evidence="1 2">Pla110</strain>
    </source>
</reference>
<dbReference type="Proteomes" id="UP000317178">
    <property type="component" value="Chromosome"/>
</dbReference>
<dbReference type="OrthoDB" id="9919585at2"/>
<proteinExistence type="predicted"/>
<gene>
    <name evidence="1" type="ORF">Pla110_29170</name>
</gene>
<accession>A0A518CPN0</accession>
<evidence type="ECO:0000313" key="2">
    <source>
        <dbReference type="Proteomes" id="UP000317178"/>
    </source>
</evidence>
<name>A0A518CPN0_9PLAN</name>
<organism evidence="1 2">
    <name type="scientific">Polystyrenella longa</name>
    <dbReference type="NCBI Taxonomy" id="2528007"/>
    <lineage>
        <taxon>Bacteria</taxon>
        <taxon>Pseudomonadati</taxon>
        <taxon>Planctomycetota</taxon>
        <taxon>Planctomycetia</taxon>
        <taxon>Planctomycetales</taxon>
        <taxon>Planctomycetaceae</taxon>
        <taxon>Polystyrenella</taxon>
    </lineage>
</organism>
<sequence>MSTTETTDPRQVIEQEARERLSPGWKIADVHPHYPASNREVIELCSASGYICSVETINEFIDKGYMQPPQNQGGRMCWSACDICCLLAALENRERWKPAPNKLHDAKKTAYRIQTELSHSVEAKEEMLQATGNYTLEDLLLMLKRDENPAVRQLLHECVLVKLETMGVEI</sequence>
<dbReference type="EMBL" id="CP036281">
    <property type="protein sequence ID" value="QDU81179.1"/>
    <property type="molecule type" value="Genomic_DNA"/>
</dbReference>
<evidence type="ECO:0000313" key="1">
    <source>
        <dbReference type="EMBL" id="QDU81179.1"/>
    </source>
</evidence>
<dbReference type="KEGG" id="plon:Pla110_29170"/>
<dbReference type="AlphaFoldDB" id="A0A518CPN0"/>
<dbReference type="RefSeq" id="WP_144996386.1">
    <property type="nucleotide sequence ID" value="NZ_CP036281.1"/>
</dbReference>
<keyword evidence="2" id="KW-1185">Reference proteome</keyword>